<evidence type="ECO:0000256" key="2">
    <source>
        <dbReference type="ARBA" id="ARBA00023125"/>
    </source>
</evidence>
<evidence type="ECO:0000259" key="5">
    <source>
        <dbReference type="Pfam" id="PF00440"/>
    </source>
</evidence>
<name>A0ABY7ZUS8_9ACTN</name>
<evidence type="ECO:0000313" key="7">
    <source>
        <dbReference type="Proteomes" id="UP001219605"/>
    </source>
</evidence>
<gene>
    <name evidence="6" type="ORF">PVK37_07555</name>
</gene>
<dbReference type="InterPro" id="IPR036271">
    <property type="entry name" value="Tet_transcr_reg_TetR-rel_C_sf"/>
</dbReference>
<dbReference type="RefSeq" id="WP_275033053.1">
    <property type="nucleotide sequence ID" value="NZ_CP118615.1"/>
</dbReference>
<dbReference type="SUPFAM" id="SSF46689">
    <property type="entry name" value="Homeodomain-like"/>
    <property type="match status" value="1"/>
</dbReference>
<keyword evidence="2" id="KW-0238">DNA-binding</keyword>
<dbReference type="InterPro" id="IPR050109">
    <property type="entry name" value="HTH-type_TetR-like_transc_reg"/>
</dbReference>
<keyword evidence="3" id="KW-0804">Transcription</keyword>
<feature type="domain" description="HTH tetR-type" evidence="5">
    <location>
        <begin position="20"/>
        <end position="67"/>
    </location>
</feature>
<evidence type="ECO:0000256" key="3">
    <source>
        <dbReference type="ARBA" id="ARBA00023163"/>
    </source>
</evidence>
<protein>
    <submittedName>
        <fullName evidence="6">TetR family transcriptional regulator</fullName>
    </submittedName>
</protein>
<evidence type="ECO:0000256" key="1">
    <source>
        <dbReference type="ARBA" id="ARBA00023015"/>
    </source>
</evidence>
<dbReference type="PANTHER" id="PTHR30055:SF240">
    <property type="entry name" value="HTH-TYPE TRANSCRIPTIONAL REGULATOR ACRR"/>
    <property type="match status" value="1"/>
</dbReference>
<organism evidence="6 7">
    <name type="scientific">Micromonospora cathayae</name>
    <dbReference type="NCBI Taxonomy" id="3028804"/>
    <lineage>
        <taxon>Bacteria</taxon>
        <taxon>Bacillati</taxon>
        <taxon>Actinomycetota</taxon>
        <taxon>Actinomycetes</taxon>
        <taxon>Micromonosporales</taxon>
        <taxon>Micromonosporaceae</taxon>
        <taxon>Micromonospora</taxon>
    </lineage>
</organism>
<dbReference type="PANTHER" id="PTHR30055">
    <property type="entry name" value="HTH-TYPE TRANSCRIPTIONAL REGULATOR RUTR"/>
    <property type="match status" value="1"/>
</dbReference>
<dbReference type="Gene3D" id="1.10.357.10">
    <property type="entry name" value="Tetracycline Repressor, domain 2"/>
    <property type="match status" value="2"/>
</dbReference>
<dbReference type="Pfam" id="PF00440">
    <property type="entry name" value="TetR_N"/>
    <property type="match status" value="1"/>
</dbReference>
<accession>A0ABY7ZUS8</accession>
<dbReference type="EMBL" id="CP118615">
    <property type="protein sequence ID" value="WDZ86253.1"/>
    <property type="molecule type" value="Genomic_DNA"/>
</dbReference>
<dbReference type="Proteomes" id="UP001219605">
    <property type="component" value="Chromosome"/>
</dbReference>
<dbReference type="InterPro" id="IPR001647">
    <property type="entry name" value="HTH_TetR"/>
</dbReference>
<proteinExistence type="predicted"/>
<keyword evidence="1" id="KW-0805">Transcription regulation</keyword>
<dbReference type="SUPFAM" id="SSF48498">
    <property type="entry name" value="Tetracyclin repressor-like, C-terminal domain"/>
    <property type="match status" value="1"/>
</dbReference>
<keyword evidence="7" id="KW-1185">Reference proteome</keyword>
<dbReference type="InterPro" id="IPR009057">
    <property type="entry name" value="Homeodomain-like_sf"/>
</dbReference>
<feature type="region of interest" description="Disordered" evidence="4">
    <location>
        <begin position="126"/>
        <end position="177"/>
    </location>
</feature>
<feature type="compositionally biased region" description="Gly residues" evidence="4">
    <location>
        <begin position="158"/>
        <end position="169"/>
    </location>
</feature>
<evidence type="ECO:0000313" key="6">
    <source>
        <dbReference type="EMBL" id="WDZ86253.1"/>
    </source>
</evidence>
<sequence length="249" mass="26166">MRAKGGAGRSVTEQARRAQIVAATIGTIAELGYRRTSYAEIARRAGLSSTGMISYHFAGKAELMSEVLAEVHAGIGAFMAERVGAQPGPPEQLRAYLEGMVEYLDRHRAPMRALLEIFLNAPAETTGTAAETTDTAAETTDTAAETTGGDAGTTTPGGTAGTGEGGATGPGDRSSADADRRALGALEGILAEGQRRGDFRDFDVQIMAMTIQRSLDMLPFALAADPDLDLARCARELTTLFDLGTRREP</sequence>
<reference evidence="6 7" key="1">
    <citation type="submission" date="2023-02" db="EMBL/GenBank/DDBJ databases">
        <authorList>
            <person name="Mo P."/>
        </authorList>
    </citation>
    <scope>NUCLEOTIDE SEQUENCE [LARGE SCALE GENOMIC DNA]</scope>
    <source>
        <strain evidence="6 7">HUAS 3</strain>
    </source>
</reference>
<feature type="compositionally biased region" description="Low complexity" evidence="4">
    <location>
        <begin position="126"/>
        <end position="157"/>
    </location>
</feature>
<evidence type="ECO:0000256" key="4">
    <source>
        <dbReference type="SAM" id="MobiDB-lite"/>
    </source>
</evidence>